<feature type="binding site" evidence="14">
    <location>
        <position position="293"/>
    </location>
    <ligand>
        <name>NAD(+)</name>
        <dbReference type="ChEBI" id="CHEBI:57540"/>
    </ligand>
</feature>
<feature type="domain" description="BRCT" evidence="16">
    <location>
        <begin position="592"/>
        <end position="674"/>
    </location>
</feature>
<dbReference type="InterPro" id="IPR033136">
    <property type="entry name" value="DNA_ligase_CS"/>
</dbReference>
<evidence type="ECO:0000256" key="12">
    <source>
        <dbReference type="ARBA" id="ARBA00034005"/>
    </source>
</evidence>
<feature type="binding site" evidence="14">
    <location>
        <position position="139"/>
    </location>
    <ligand>
        <name>NAD(+)</name>
        <dbReference type="ChEBI" id="CHEBI:57540"/>
    </ligand>
</feature>
<evidence type="ECO:0000256" key="5">
    <source>
        <dbReference type="ARBA" id="ARBA00022705"/>
    </source>
</evidence>
<feature type="binding site" evidence="14">
    <location>
        <begin position="84"/>
        <end position="85"/>
    </location>
    <ligand>
        <name>NAD(+)</name>
        <dbReference type="ChEBI" id="CHEBI:57540"/>
    </ligand>
</feature>
<dbReference type="OrthoDB" id="9759736at2"/>
<evidence type="ECO:0000256" key="14">
    <source>
        <dbReference type="HAMAP-Rule" id="MF_01588"/>
    </source>
</evidence>
<dbReference type="EMBL" id="QAON01000006">
    <property type="protein sequence ID" value="PTQ89574.1"/>
    <property type="molecule type" value="Genomic_DNA"/>
</dbReference>
<dbReference type="CDD" id="cd17748">
    <property type="entry name" value="BRCT_DNA_ligase_like"/>
    <property type="match status" value="1"/>
</dbReference>
<evidence type="ECO:0000256" key="11">
    <source>
        <dbReference type="ARBA" id="ARBA00023204"/>
    </source>
</evidence>
<reference evidence="17 18" key="1">
    <citation type="submission" date="2018-04" db="EMBL/GenBank/DDBJ databases">
        <title>Genomic Encyclopedia of Archaeal and Bacterial Type Strains, Phase II (KMG-II): from individual species to whole genera.</title>
        <authorList>
            <person name="Goeker M."/>
        </authorList>
    </citation>
    <scope>NUCLEOTIDE SEQUENCE [LARGE SCALE GENOMIC DNA]</scope>
    <source>
        <strain evidence="17 18">DSM 5822</strain>
    </source>
</reference>
<dbReference type="GO" id="GO:0006281">
    <property type="term" value="P:DNA repair"/>
    <property type="evidence" value="ECO:0007669"/>
    <property type="project" value="UniProtKB-KW"/>
</dbReference>
<organism evidence="17 18">
    <name type="scientific">Agitococcus lubricus</name>
    <dbReference type="NCBI Taxonomy" id="1077255"/>
    <lineage>
        <taxon>Bacteria</taxon>
        <taxon>Pseudomonadati</taxon>
        <taxon>Pseudomonadota</taxon>
        <taxon>Gammaproteobacteria</taxon>
        <taxon>Moraxellales</taxon>
        <taxon>Moraxellaceae</taxon>
        <taxon>Agitococcus</taxon>
    </lineage>
</organism>
<evidence type="ECO:0000256" key="6">
    <source>
        <dbReference type="ARBA" id="ARBA00022723"/>
    </source>
</evidence>
<evidence type="ECO:0000313" key="17">
    <source>
        <dbReference type="EMBL" id="PTQ89574.1"/>
    </source>
</evidence>
<evidence type="ECO:0000313" key="18">
    <source>
        <dbReference type="Proteomes" id="UP000244223"/>
    </source>
</evidence>
<sequence>MTITAELMTQIREITQQLRHHNHCYYVLDNPEISDAEYDQLYQTLKKIEQQYPELISADSPTQRVGGEAISVFSPVNHRIPMLSLGNVFNQAELTDFDRKLKDRLEDNHELEYCAELKLDGLAVSLIYEYGQFKYGATRGDGVTGEDISHNLRTIRNLPLSLNTHQPPAFLEVRGEVLMPKAGFDKLNAEALATGEKVFANPRNAAAGSVRQLDPQIAAKRPLAFYAYAVAHIEGQTLATQQYEVLQWLARLGFTVSDEIRVGQGVGFAQQFFDMIQQRRPQLAYEIDGVVIKVNEIAKQQRLGVVSREPRWAVAYKFPAELASTILEAVDFQVGRTGALTPVARVKPVFVGGVTISNITLHNMDEVRRLDLAIGDTVQVCRAGDVIPKVTQRLQRAEHRQLIALPTHCPICQSAIIQDEKGVIARCSGDFYCEAQVQRRLAHFVSRKAMNIEGLGERWLEQFLELGLINHVADIYSLSKDKLLNTVIEGMGERLADKLLTAIEQSKQTTLPRFIYALGIRGVGESTALALAQHFGDLDAIQQATLDSLMAVPDIGEVSAQWIVAYFAESIHQDRIAQMRLAGVTWPRMEQRAEQPLEGQTWVLTGTLSTMGRDQAKAKLQQLGAKVSGSVSKKTSVVVAGAEAGSKLADAQKLGVVVWNEQQLVELLATHELS</sequence>
<dbReference type="SMART" id="SM00292">
    <property type="entry name" value="BRCT"/>
    <property type="match status" value="1"/>
</dbReference>
<protein>
    <recommendedName>
        <fullName evidence="3 14">DNA ligase</fullName>
        <ecNumber evidence="2 14">6.5.1.2</ecNumber>
    </recommendedName>
    <alternativeName>
        <fullName evidence="14">Polydeoxyribonucleotide synthase [NAD(+)]</fullName>
    </alternativeName>
</protein>
<feature type="binding site" evidence="14">
    <location>
        <position position="176"/>
    </location>
    <ligand>
        <name>NAD(+)</name>
        <dbReference type="ChEBI" id="CHEBI:57540"/>
    </ligand>
</feature>
<feature type="binding site" evidence="14">
    <location>
        <position position="433"/>
    </location>
    <ligand>
        <name>Zn(2+)</name>
        <dbReference type="ChEBI" id="CHEBI:29105"/>
    </ligand>
</feature>
<dbReference type="SUPFAM" id="SSF56091">
    <property type="entry name" value="DNA ligase/mRNA capping enzyme, catalytic domain"/>
    <property type="match status" value="1"/>
</dbReference>
<dbReference type="InterPro" id="IPR036420">
    <property type="entry name" value="BRCT_dom_sf"/>
</dbReference>
<keyword evidence="10 14" id="KW-0520">NAD</keyword>
<evidence type="ECO:0000259" key="16">
    <source>
        <dbReference type="PROSITE" id="PS50172"/>
    </source>
</evidence>
<feature type="binding site" evidence="14">
    <location>
        <begin position="35"/>
        <end position="39"/>
    </location>
    <ligand>
        <name>NAD(+)</name>
        <dbReference type="ChEBI" id="CHEBI:57540"/>
    </ligand>
</feature>
<dbReference type="SUPFAM" id="SSF52113">
    <property type="entry name" value="BRCT domain"/>
    <property type="match status" value="1"/>
</dbReference>
<feature type="binding site" evidence="14">
    <location>
        <position position="412"/>
    </location>
    <ligand>
        <name>Zn(2+)</name>
        <dbReference type="ChEBI" id="CHEBI:29105"/>
    </ligand>
</feature>
<dbReference type="Pfam" id="PF01653">
    <property type="entry name" value="DNA_ligase_aden"/>
    <property type="match status" value="1"/>
</dbReference>
<dbReference type="PANTHER" id="PTHR23389:SF9">
    <property type="entry name" value="DNA LIGASE"/>
    <property type="match status" value="1"/>
</dbReference>
<dbReference type="FunFam" id="2.40.50.140:FF:000012">
    <property type="entry name" value="DNA ligase"/>
    <property type="match status" value="1"/>
</dbReference>
<dbReference type="CDD" id="cd00114">
    <property type="entry name" value="LIGANc"/>
    <property type="match status" value="1"/>
</dbReference>
<dbReference type="SUPFAM" id="SSF50249">
    <property type="entry name" value="Nucleic acid-binding proteins"/>
    <property type="match status" value="1"/>
</dbReference>
<dbReference type="PROSITE" id="PS01055">
    <property type="entry name" value="DNA_LIGASE_N1"/>
    <property type="match status" value="1"/>
</dbReference>
<dbReference type="Gene3D" id="3.40.50.10190">
    <property type="entry name" value="BRCT domain"/>
    <property type="match status" value="1"/>
</dbReference>
<dbReference type="PIRSF" id="PIRSF001604">
    <property type="entry name" value="LigA"/>
    <property type="match status" value="1"/>
</dbReference>
<dbReference type="InterPro" id="IPR001679">
    <property type="entry name" value="DNA_ligase"/>
</dbReference>
<dbReference type="InterPro" id="IPR004150">
    <property type="entry name" value="NAD_DNA_ligase_OB"/>
</dbReference>
<dbReference type="Pfam" id="PF00533">
    <property type="entry name" value="BRCT"/>
    <property type="match status" value="1"/>
</dbReference>
<keyword evidence="4 14" id="KW-0436">Ligase</keyword>
<evidence type="ECO:0000256" key="7">
    <source>
        <dbReference type="ARBA" id="ARBA00022763"/>
    </source>
</evidence>
<dbReference type="InterPro" id="IPR013840">
    <property type="entry name" value="DNAligase_N"/>
</dbReference>
<dbReference type="PROSITE" id="PS01056">
    <property type="entry name" value="DNA_LIGASE_N2"/>
    <property type="match status" value="1"/>
</dbReference>
<dbReference type="InterPro" id="IPR004149">
    <property type="entry name" value="Znf_DNAligase_C4"/>
</dbReference>
<dbReference type="Gene3D" id="2.40.50.140">
    <property type="entry name" value="Nucleic acid-binding proteins"/>
    <property type="match status" value="1"/>
</dbReference>
<evidence type="ECO:0000256" key="13">
    <source>
        <dbReference type="ARBA" id="ARBA00060881"/>
    </source>
</evidence>
<dbReference type="InterPro" id="IPR041663">
    <property type="entry name" value="DisA/LigA_HHH"/>
</dbReference>
<keyword evidence="5 14" id="KW-0235">DNA replication</keyword>
<dbReference type="InterPro" id="IPR010994">
    <property type="entry name" value="RuvA_2-like"/>
</dbReference>
<dbReference type="FunFam" id="3.30.470.30:FF:000001">
    <property type="entry name" value="DNA ligase"/>
    <property type="match status" value="1"/>
</dbReference>
<comment type="caution">
    <text evidence="14">Lacks conserved residue(s) required for the propagation of feature annotation.</text>
</comment>
<keyword evidence="14" id="KW-0464">Manganese</keyword>
<feature type="binding site" evidence="14">
    <location>
        <position position="317"/>
    </location>
    <ligand>
        <name>NAD(+)</name>
        <dbReference type="ChEBI" id="CHEBI:57540"/>
    </ligand>
</feature>
<accession>A0A2T5J014</accession>
<dbReference type="RefSeq" id="WP_107865534.1">
    <property type="nucleotide sequence ID" value="NZ_QAON01000006.1"/>
</dbReference>
<feature type="binding site" evidence="14">
    <location>
        <position position="409"/>
    </location>
    <ligand>
        <name>Zn(2+)</name>
        <dbReference type="ChEBI" id="CHEBI:29105"/>
    </ligand>
</feature>
<dbReference type="Pfam" id="PF12826">
    <property type="entry name" value="HHH_2"/>
    <property type="match status" value="1"/>
</dbReference>
<dbReference type="PANTHER" id="PTHR23389">
    <property type="entry name" value="CHROMOSOME TRANSMISSION FIDELITY FACTOR 18"/>
    <property type="match status" value="1"/>
</dbReference>
<dbReference type="InterPro" id="IPR012340">
    <property type="entry name" value="NA-bd_OB-fold"/>
</dbReference>
<keyword evidence="18" id="KW-1185">Reference proteome</keyword>
<dbReference type="PROSITE" id="PS50172">
    <property type="entry name" value="BRCT"/>
    <property type="match status" value="1"/>
</dbReference>
<feature type="active site" description="N6-AMP-lysine intermediate" evidence="14">
    <location>
        <position position="118"/>
    </location>
</feature>
<comment type="cofactor">
    <cofactor evidence="14">
        <name>Mg(2+)</name>
        <dbReference type="ChEBI" id="CHEBI:18420"/>
    </cofactor>
    <cofactor evidence="14">
        <name>Mn(2+)</name>
        <dbReference type="ChEBI" id="CHEBI:29035"/>
    </cofactor>
</comment>
<keyword evidence="6 14" id="KW-0479">Metal-binding</keyword>
<dbReference type="Gene3D" id="3.30.470.30">
    <property type="entry name" value="DNA ligase/mRNA capping enzyme"/>
    <property type="match status" value="1"/>
</dbReference>
<dbReference type="GO" id="GO:0046872">
    <property type="term" value="F:metal ion binding"/>
    <property type="evidence" value="ECO:0007669"/>
    <property type="project" value="UniProtKB-KW"/>
</dbReference>
<dbReference type="NCBIfam" id="TIGR00575">
    <property type="entry name" value="dnlj"/>
    <property type="match status" value="1"/>
</dbReference>
<dbReference type="SUPFAM" id="SSF47781">
    <property type="entry name" value="RuvA domain 2-like"/>
    <property type="match status" value="1"/>
</dbReference>
<dbReference type="SMART" id="SM00278">
    <property type="entry name" value="HhH1"/>
    <property type="match status" value="4"/>
</dbReference>
<dbReference type="HAMAP" id="MF_01588">
    <property type="entry name" value="DNA_ligase_A"/>
    <property type="match status" value="1"/>
</dbReference>
<dbReference type="Gene3D" id="6.20.10.30">
    <property type="match status" value="1"/>
</dbReference>
<evidence type="ECO:0000256" key="1">
    <source>
        <dbReference type="ARBA" id="ARBA00004067"/>
    </source>
</evidence>
<keyword evidence="9 14" id="KW-0460">Magnesium</keyword>
<evidence type="ECO:0000256" key="3">
    <source>
        <dbReference type="ARBA" id="ARBA00013308"/>
    </source>
</evidence>
<dbReference type="AlphaFoldDB" id="A0A2T5J014"/>
<comment type="similarity">
    <text evidence="13 14">Belongs to the NAD-dependent DNA ligase family. LigA subfamily.</text>
</comment>
<dbReference type="InterPro" id="IPR003583">
    <property type="entry name" value="Hlx-hairpin-Hlx_DNA-bd_motif"/>
</dbReference>
<dbReference type="Pfam" id="PF03120">
    <property type="entry name" value="OB_DNA_ligase"/>
    <property type="match status" value="1"/>
</dbReference>
<evidence type="ECO:0000256" key="4">
    <source>
        <dbReference type="ARBA" id="ARBA00022598"/>
    </source>
</evidence>
<evidence type="ECO:0000256" key="2">
    <source>
        <dbReference type="ARBA" id="ARBA00012722"/>
    </source>
</evidence>
<dbReference type="GO" id="GO:0005829">
    <property type="term" value="C:cytosol"/>
    <property type="evidence" value="ECO:0007669"/>
    <property type="project" value="TreeGrafter"/>
</dbReference>
<comment type="catalytic activity">
    <reaction evidence="12 14 15">
        <text>NAD(+) + (deoxyribonucleotide)n-3'-hydroxyl + 5'-phospho-(deoxyribonucleotide)m = (deoxyribonucleotide)n+m + AMP + beta-nicotinamide D-nucleotide.</text>
        <dbReference type="EC" id="6.5.1.2"/>
    </reaction>
</comment>
<dbReference type="InterPro" id="IPR001357">
    <property type="entry name" value="BRCT_dom"/>
</dbReference>
<dbReference type="Gene3D" id="1.10.287.610">
    <property type="entry name" value="Helix hairpin bin"/>
    <property type="match status" value="1"/>
</dbReference>
<dbReference type="InterPro" id="IPR013839">
    <property type="entry name" value="DNAligase_adenylation"/>
</dbReference>
<keyword evidence="7 14" id="KW-0227">DNA damage</keyword>
<dbReference type="GO" id="GO:0003911">
    <property type="term" value="F:DNA ligase (NAD+) activity"/>
    <property type="evidence" value="ECO:0007669"/>
    <property type="project" value="UniProtKB-UniRule"/>
</dbReference>
<evidence type="ECO:0000256" key="15">
    <source>
        <dbReference type="RuleBase" id="RU000618"/>
    </source>
</evidence>
<comment type="caution">
    <text evidence="17">The sequence shown here is derived from an EMBL/GenBank/DDBJ whole genome shotgun (WGS) entry which is preliminary data.</text>
</comment>
<evidence type="ECO:0000256" key="10">
    <source>
        <dbReference type="ARBA" id="ARBA00023027"/>
    </source>
</evidence>
<dbReference type="EC" id="6.5.1.2" evidence="2 14"/>
<comment type="function">
    <text evidence="1 14">DNA ligase that catalyzes the formation of phosphodiester linkages between 5'-phosphoryl and 3'-hydroxyl groups in double-stranded DNA using NAD as a coenzyme and as the energy source for the reaction. It is essential for DNA replication and repair of damaged DNA.</text>
</comment>
<evidence type="ECO:0000256" key="8">
    <source>
        <dbReference type="ARBA" id="ARBA00022833"/>
    </source>
</evidence>
<dbReference type="InterPro" id="IPR018239">
    <property type="entry name" value="DNA_ligase_AS"/>
</dbReference>
<dbReference type="FunFam" id="1.10.287.610:FF:000002">
    <property type="entry name" value="DNA ligase"/>
    <property type="match status" value="1"/>
</dbReference>
<dbReference type="SMART" id="SM00532">
    <property type="entry name" value="LIGANc"/>
    <property type="match status" value="1"/>
</dbReference>
<keyword evidence="8 14" id="KW-0862">Zinc</keyword>
<dbReference type="Proteomes" id="UP000244223">
    <property type="component" value="Unassembled WGS sequence"/>
</dbReference>
<dbReference type="Gene3D" id="1.10.150.20">
    <property type="entry name" value="5' to 3' exonuclease, C-terminal subdomain"/>
    <property type="match status" value="2"/>
</dbReference>
<keyword evidence="11 14" id="KW-0234">DNA repair</keyword>
<dbReference type="NCBIfam" id="NF005932">
    <property type="entry name" value="PRK07956.1"/>
    <property type="match status" value="1"/>
</dbReference>
<dbReference type="FunFam" id="1.10.150.20:FF:000006">
    <property type="entry name" value="DNA ligase"/>
    <property type="match status" value="1"/>
</dbReference>
<name>A0A2T5J014_9GAMM</name>
<gene>
    <name evidence="14" type="primary">ligA</name>
    <name evidence="17" type="ORF">C8N29_106105</name>
</gene>
<dbReference type="GO" id="GO:0006260">
    <property type="term" value="P:DNA replication"/>
    <property type="evidence" value="ECO:0007669"/>
    <property type="project" value="UniProtKB-KW"/>
</dbReference>
<feature type="binding site" evidence="14">
    <location>
        <position position="116"/>
    </location>
    <ligand>
        <name>NAD(+)</name>
        <dbReference type="ChEBI" id="CHEBI:57540"/>
    </ligand>
</feature>
<dbReference type="GO" id="GO:0003677">
    <property type="term" value="F:DNA binding"/>
    <property type="evidence" value="ECO:0007669"/>
    <property type="project" value="InterPro"/>
</dbReference>
<dbReference type="FunFam" id="1.10.150.20:FF:000007">
    <property type="entry name" value="DNA ligase"/>
    <property type="match status" value="1"/>
</dbReference>
<proteinExistence type="inferred from homology"/>
<evidence type="ECO:0000256" key="9">
    <source>
        <dbReference type="ARBA" id="ARBA00022842"/>
    </source>
</evidence>
<dbReference type="Pfam" id="PF03119">
    <property type="entry name" value="DNA_ligase_ZBD"/>
    <property type="match status" value="1"/>
</dbReference>